<evidence type="ECO:0000256" key="1">
    <source>
        <dbReference type="SAM" id="SignalP"/>
    </source>
</evidence>
<dbReference type="Pfam" id="PF11396">
    <property type="entry name" value="PepSY_like"/>
    <property type="match status" value="1"/>
</dbReference>
<organism evidence="3 4">
    <name type="scientific">Brachyspira suanatina</name>
    <dbReference type="NCBI Taxonomy" id="381802"/>
    <lineage>
        <taxon>Bacteria</taxon>
        <taxon>Pseudomonadati</taxon>
        <taxon>Spirochaetota</taxon>
        <taxon>Spirochaetia</taxon>
        <taxon>Brachyspirales</taxon>
        <taxon>Brachyspiraceae</taxon>
        <taxon>Brachyspira</taxon>
    </lineage>
</organism>
<dbReference type="OrthoDB" id="308141at2"/>
<accession>A0A0G4K9S2</accession>
<dbReference type="GeneID" id="44968738"/>
<dbReference type="InterPro" id="IPR021533">
    <property type="entry name" value="PepSY-like"/>
</dbReference>
<dbReference type="Proteomes" id="UP000043763">
    <property type="component" value="Unassembled WGS sequence"/>
</dbReference>
<proteinExistence type="predicted"/>
<evidence type="ECO:0000313" key="3">
    <source>
        <dbReference type="EMBL" id="CRF35132.1"/>
    </source>
</evidence>
<feature type="signal peptide" evidence="1">
    <location>
        <begin position="1"/>
        <end position="21"/>
    </location>
</feature>
<keyword evidence="1" id="KW-0732">Signal</keyword>
<dbReference type="SUPFAM" id="SSF160574">
    <property type="entry name" value="BT0923-like"/>
    <property type="match status" value="1"/>
</dbReference>
<evidence type="ECO:0000313" key="4">
    <source>
        <dbReference type="Proteomes" id="UP000043763"/>
    </source>
</evidence>
<evidence type="ECO:0000259" key="2">
    <source>
        <dbReference type="Pfam" id="PF11396"/>
    </source>
</evidence>
<name>A0A0G4K9S2_9SPIR</name>
<protein>
    <recommendedName>
        <fullName evidence="2">Putative beta-lactamase-inhibitor-like PepSY-like domain-containing protein</fullName>
    </recommendedName>
</protein>
<feature type="chain" id="PRO_5002564980" description="Putative beta-lactamase-inhibitor-like PepSY-like domain-containing protein" evidence="1">
    <location>
        <begin position="22"/>
        <end position="83"/>
    </location>
</feature>
<sequence length="83" mass="9581">MKKILCLLVALTVLSTSALFADWYVPLNQVPQAVIATAKRTYPQAEIWAVEMEHYNVYKVKMNNMMELYIDKSGQLLGQEWDD</sequence>
<feature type="domain" description="Putative beta-lactamase-inhibitor-like PepSY-like" evidence="2">
    <location>
        <begin position="24"/>
        <end position="77"/>
    </location>
</feature>
<reference evidence="4" key="1">
    <citation type="submission" date="2015-04" db="EMBL/GenBank/DDBJ databases">
        <authorList>
            <person name="Mushtaq Mamoona"/>
        </authorList>
    </citation>
    <scope>NUCLEOTIDE SEQUENCE [LARGE SCALE GENOMIC DNA]</scope>
    <source>
        <strain evidence="4">AN4859/03</strain>
    </source>
</reference>
<dbReference type="Gene3D" id="3.40.1420.30">
    <property type="match status" value="1"/>
</dbReference>
<dbReference type="AlphaFoldDB" id="A0A0G4K9S2"/>
<dbReference type="RefSeq" id="WP_014486665.1">
    <property type="nucleotide sequence ID" value="NZ_CVLB01000003.1"/>
</dbReference>
<keyword evidence="4" id="KW-1185">Reference proteome</keyword>
<dbReference type="EMBL" id="CVLB01000003">
    <property type="protein sequence ID" value="CRF35132.1"/>
    <property type="molecule type" value="Genomic_DNA"/>
</dbReference>
<gene>
    <name evidence="3" type="ORF">BRSU_2451</name>
</gene>